<accession>A0A6J6HHK8</accession>
<dbReference type="EMBL" id="CAEZUT010000048">
    <property type="protein sequence ID" value="CAB4610755.1"/>
    <property type="molecule type" value="Genomic_DNA"/>
</dbReference>
<name>A0A6J6HHK8_9ZZZZ</name>
<sequence>MAARPASIISSSNSIEDTDKSILFLIAVFRSSPSGVNQLINGAVTPAALSAIPSSNKAVPSQCAPAATAALATGIKPCPYASAFTTAKTCALLFALIKFKLCAMAVKSTSATARDMK</sequence>
<proteinExistence type="predicted"/>
<protein>
    <submittedName>
        <fullName evidence="1">Unannotated protein</fullName>
    </submittedName>
</protein>
<evidence type="ECO:0000313" key="1">
    <source>
        <dbReference type="EMBL" id="CAB4610755.1"/>
    </source>
</evidence>
<gene>
    <name evidence="1" type="ORF">UFOPK1854_00564</name>
</gene>
<dbReference type="AlphaFoldDB" id="A0A6J6HHK8"/>
<organism evidence="1">
    <name type="scientific">freshwater metagenome</name>
    <dbReference type="NCBI Taxonomy" id="449393"/>
    <lineage>
        <taxon>unclassified sequences</taxon>
        <taxon>metagenomes</taxon>
        <taxon>ecological metagenomes</taxon>
    </lineage>
</organism>
<reference evidence="1" key="1">
    <citation type="submission" date="2020-05" db="EMBL/GenBank/DDBJ databases">
        <authorList>
            <person name="Chiriac C."/>
            <person name="Salcher M."/>
            <person name="Ghai R."/>
            <person name="Kavagutti S V."/>
        </authorList>
    </citation>
    <scope>NUCLEOTIDE SEQUENCE</scope>
</reference>